<reference evidence="3" key="1">
    <citation type="submission" date="2021-01" db="EMBL/GenBank/DDBJ databases">
        <title>Genomic Encyclopedia of Type Strains, Phase IV (KMG-IV): sequencing the most valuable type-strain genomes for metagenomic binning, comparative biology and taxonomic classification.</title>
        <authorList>
            <person name="Goeker M."/>
        </authorList>
    </citation>
    <scope>NUCLEOTIDE SEQUENCE</scope>
    <source>
        <strain evidence="3">DSM 21943</strain>
    </source>
</reference>
<dbReference type="NCBIfam" id="NF002805">
    <property type="entry name" value="PRK02947.1"/>
    <property type="match status" value="1"/>
</dbReference>
<dbReference type="Proteomes" id="UP001179280">
    <property type="component" value="Unassembled WGS sequence"/>
</dbReference>
<evidence type="ECO:0000256" key="1">
    <source>
        <dbReference type="HAMAP-Rule" id="MF_01240"/>
    </source>
</evidence>
<sequence>MSYMNDYFNSIHTILTGIMNEQEEKLDQAATVMEAAVESGCSLYLFGASHAGIVAEDAFYRAGGLALYNPIFSPSLMLNVEPITLTSKLERLEGFGKLMLDSKPTKAGDVLFIHSVSGRNPVAIDLAIAAQAKGMKVISLTNLEYSKGVTSRHSSGKRLFEVSDIIIDNLGEPGDAAVKISSLSQKVAPTSTIAGSFIIHSITLKLIEKLEEKGKDVPVFRSANLDGGDAYNEEMMKNYKGQIHYM</sequence>
<gene>
    <name evidence="3" type="ORF">JOC54_000029</name>
</gene>
<dbReference type="InterPro" id="IPR035472">
    <property type="entry name" value="RpiR-like_SIS"/>
</dbReference>
<name>A0ABS2SMP5_9BACI</name>
<feature type="domain" description="SIS" evidence="2">
    <location>
        <begin position="33"/>
        <end position="212"/>
    </location>
</feature>
<dbReference type="InterPro" id="IPR046348">
    <property type="entry name" value="SIS_dom_sf"/>
</dbReference>
<evidence type="ECO:0000259" key="2">
    <source>
        <dbReference type="PROSITE" id="PS51464"/>
    </source>
</evidence>
<dbReference type="PANTHER" id="PTHR30390">
    <property type="entry name" value="SEDOHEPTULOSE 7-PHOSPHATE ISOMERASE / DNAA INITIATOR-ASSOCIATING FACTOR FOR REPLICATION INITIATION"/>
    <property type="match status" value="1"/>
</dbReference>
<comment type="caution">
    <text evidence="3">The sequence shown here is derived from an EMBL/GenBank/DDBJ whole genome shotgun (WGS) entry which is preliminary data.</text>
</comment>
<dbReference type="SUPFAM" id="SSF53697">
    <property type="entry name" value="SIS domain"/>
    <property type="match status" value="1"/>
</dbReference>
<dbReference type="InterPro" id="IPR050099">
    <property type="entry name" value="SIS_GmhA/DiaA_subfam"/>
</dbReference>
<dbReference type="InterPro" id="IPR022951">
    <property type="entry name" value="UPF0309"/>
</dbReference>
<dbReference type="Gene3D" id="3.40.50.10490">
    <property type="entry name" value="Glucose-6-phosphate isomerase like protein, domain 1"/>
    <property type="match status" value="1"/>
</dbReference>
<proteinExistence type="inferred from homology"/>
<dbReference type="RefSeq" id="WP_204463520.1">
    <property type="nucleotide sequence ID" value="NZ_JAFBCV010000001.1"/>
</dbReference>
<dbReference type="HAMAP" id="MF_01240">
    <property type="entry name" value="UPF0309"/>
    <property type="match status" value="1"/>
</dbReference>
<protein>
    <recommendedName>
        <fullName evidence="1">UPF0309 protein JOC54_000029</fullName>
    </recommendedName>
</protein>
<evidence type="ECO:0000313" key="3">
    <source>
        <dbReference type="EMBL" id="MBM7836798.1"/>
    </source>
</evidence>
<dbReference type="PROSITE" id="PS51464">
    <property type="entry name" value="SIS"/>
    <property type="match status" value="1"/>
</dbReference>
<keyword evidence="4" id="KW-1185">Reference proteome</keyword>
<organism evidence="3 4">
    <name type="scientific">Shouchella xiaoxiensis</name>
    <dbReference type="NCBI Taxonomy" id="766895"/>
    <lineage>
        <taxon>Bacteria</taxon>
        <taxon>Bacillati</taxon>
        <taxon>Bacillota</taxon>
        <taxon>Bacilli</taxon>
        <taxon>Bacillales</taxon>
        <taxon>Bacillaceae</taxon>
        <taxon>Shouchella</taxon>
    </lineage>
</organism>
<dbReference type="CDD" id="cd05013">
    <property type="entry name" value="SIS_RpiR"/>
    <property type="match status" value="1"/>
</dbReference>
<dbReference type="InterPro" id="IPR001347">
    <property type="entry name" value="SIS_dom"/>
</dbReference>
<dbReference type="EMBL" id="JAFBCV010000001">
    <property type="protein sequence ID" value="MBM7836798.1"/>
    <property type="molecule type" value="Genomic_DNA"/>
</dbReference>
<dbReference type="PANTHER" id="PTHR30390:SF7">
    <property type="entry name" value="PHOSPHOHEPTOSE ISOMERASE"/>
    <property type="match status" value="1"/>
</dbReference>
<evidence type="ECO:0000313" key="4">
    <source>
        <dbReference type="Proteomes" id="UP001179280"/>
    </source>
</evidence>
<accession>A0ABS2SMP5</accession>
<dbReference type="Pfam" id="PF13580">
    <property type="entry name" value="SIS_2"/>
    <property type="match status" value="1"/>
</dbReference>
<comment type="similarity">
    <text evidence="1">Belongs to the UPF0309 family.</text>
</comment>